<gene>
    <name evidence="1" type="ORF">TRM7557_02781</name>
</gene>
<proteinExistence type="predicted"/>
<evidence type="ECO:0008006" key="3">
    <source>
        <dbReference type="Google" id="ProtNLM"/>
    </source>
</evidence>
<dbReference type="STRING" id="928856.SAMN04488049_10464"/>
<name>A0A0P1GFH2_9RHOB</name>
<evidence type="ECO:0000313" key="2">
    <source>
        <dbReference type="Proteomes" id="UP000052022"/>
    </source>
</evidence>
<dbReference type="Pfam" id="PF11066">
    <property type="entry name" value="DUF2867"/>
    <property type="match status" value="1"/>
</dbReference>
<organism evidence="1 2">
    <name type="scientific">Tritonibacter multivorans</name>
    <dbReference type="NCBI Taxonomy" id="928856"/>
    <lineage>
        <taxon>Bacteria</taxon>
        <taxon>Pseudomonadati</taxon>
        <taxon>Pseudomonadota</taxon>
        <taxon>Alphaproteobacteria</taxon>
        <taxon>Rhodobacterales</taxon>
        <taxon>Paracoccaceae</taxon>
        <taxon>Tritonibacter</taxon>
    </lineage>
</organism>
<keyword evidence="2" id="KW-1185">Reference proteome</keyword>
<dbReference type="EMBL" id="CYSD01000039">
    <property type="protein sequence ID" value="CUH80222.1"/>
    <property type="molecule type" value="Genomic_DNA"/>
</dbReference>
<reference evidence="1 2" key="1">
    <citation type="submission" date="2015-09" db="EMBL/GenBank/DDBJ databases">
        <authorList>
            <consortium name="Swine Surveillance"/>
        </authorList>
    </citation>
    <scope>NUCLEOTIDE SEQUENCE [LARGE SCALE GENOMIC DNA]</scope>
    <source>
        <strain evidence="1 2">CECT 7557</strain>
    </source>
</reference>
<accession>A0A0P1GFH2</accession>
<protein>
    <recommendedName>
        <fullName evidence="3">DUF2867 domain-containing protein</fullName>
    </recommendedName>
</protein>
<evidence type="ECO:0000313" key="1">
    <source>
        <dbReference type="EMBL" id="CUH80222.1"/>
    </source>
</evidence>
<dbReference type="RefSeq" id="WP_058290812.1">
    <property type="nucleotide sequence ID" value="NZ_CYSD01000039.1"/>
</dbReference>
<dbReference type="Proteomes" id="UP000052022">
    <property type="component" value="Unassembled WGS sequence"/>
</dbReference>
<sequence length="151" mass="16660">MPDVIRSTLPPEAAIHAKCAPGDFLDCYSCKSSLGVEEAAAQAFQMPGWASALMTLRNKLVAPLGLKTGTTEEELTPSAFPITFQRENEVQYGLDDSHLNFRITLLRKDGRIYMSTWVHVNNLVGRAYLTLIMPFHVLIVRDGVARVARAG</sequence>
<dbReference type="InterPro" id="IPR021295">
    <property type="entry name" value="DUF2867"/>
</dbReference>
<dbReference type="AlphaFoldDB" id="A0A0P1GFH2"/>
<dbReference type="OrthoDB" id="7058586at2"/>